<keyword evidence="4" id="KW-1185">Reference proteome</keyword>
<evidence type="ECO:0000313" key="4">
    <source>
        <dbReference type="Proteomes" id="UP000199297"/>
    </source>
</evidence>
<dbReference type="AlphaFoldDB" id="A0A1H7LK43"/>
<evidence type="ECO:0008006" key="5">
    <source>
        <dbReference type="Google" id="ProtNLM"/>
    </source>
</evidence>
<dbReference type="Proteomes" id="UP000199297">
    <property type="component" value="Unassembled WGS sequence"/>
</dbReference>
<name>A0A1H7LK43_9GAMM</name>
<evidence type="ECO:0000256" key="1">
    <source>
        <dbReference type="SAM" id="MobiDB-lite"/>
    </source>
</evidence>
<accession>A0A1H7LK43</accession>
<evidence type="ECO:0000313" key="3">
    <source>
        <dbReference type="EMBL" id="SEK99088.1"/>
    </source>
</evidence>
<feature type="compositionally biased region" description="Polar residues" evidence="1">
    <location>
        <begin position="63"/>
        <end position="81"/>
    </location>
</feature>
<keyword evidence="2" id="KW-0472">Membrane</keyword>
<protein>
    <recommendedName>
        <fullName evidence="5">DUF2956 domain-containing protein</fullName>
    </recommendedName>
</protein>
<dbReference type="Pfam" id="PF11169">
    <property type="entry name" value="DUF2956"/>
    <property type="match status" value="1"/>
</dbReference>
<reference evidence="4" key="1">
    <citation type="submission" date="2016-10" db="EMBL/GenBank/DDBJ databases">
        <authorList>
            <person name="Varghese N."/>
            <person name="Submissions S."/>
        </authorList>
    </citation>
    <scope>NUCLEOTIDE SEQUENCE [LARGE SCALE GENOMIC DNA]</scope>
    <source>
        <strain evidence="4">CGMCC 1.9127</strain>
    </source>
</reference>
<evidence type="ECO:0000256" key="2">
    <source>
        <dbReference type="SAM" id="Phobius"/>
    </source>
</evidence>
<dbReference type="InterPro" id="IPR021339">
    <property type="entry name" value="DUF2956"/>
</dbReference>
<dbReference type="OrthoDB" id="5600789at2"/>
<organism evidence="3 4">
    <name type="scientific">Colwellia chukchiensis</name>
    <dbReference type="NCBI Taxonomy" id="641665"/>
    <lineage>
        <taxon>Bacteria</taxon>
        <taxon>Pseudomonadati</taxon>
        <taxon>Pseudomonadota</taxon>
        <taxon>Gammaproteobacteria</taxon>
        <taxon>Alteromonadales</taxon>
        <taxon>Colwelliaceae</taxon>
        <taxon>Colwellia</taxon>
    </lineage>
</organism>
<sequence length="108" mass="12066">MKKKVSSAVQNEAQRIAKGTQKQALSKEHKKLIAQGIEKGISEYKKQQKAKARERDKLRKKNQAGQTKPQTSASMSDNATSPSARSNIIWALPWALLVASWGYFLLLN</sequence>
<dbReference type="EMBL" id="FOBI01000004">
    <property type="protein sequence ID" value="SEK99088.1"/>
    <property type="molecule type" value="Genomic_DNA"/>
</dbReference>
<dbReference type="RefSeq" id="WP_085284358.1">
    <property type="nucleotide sequence ID" value="NZ_FOBI01000004.1"/>
</dbReference>
<dbReference type="STRING" id="641665.GCA_002104455_02824"/>
<keyword evidence="2" id="KW-1133">Transmembrane helix</keyword>
<feature type="compositionally biased region" description="Basic and acidic residues" evidence="1">
    <location>
        <begin position="44"/>
        <end position="57"/>
    </location>
</feature>
<proteinExistence type="predicted"/>
<keyword evidence="2" id="KW-0812">Transmembrane</keyword>
<feature type="transmembrane region" description="Helical" evidence="2">
    <location>
        <begin position="88"/>
        <end position="106"/>
    </location>
</feature>
<feature type="region of interest" description="Disordered" evidence="1">
    <location>
        <begin position="1"/>
        <end position="28"/>
    </location>
</feature>
<feature type="region of interest" description="Disordered" evidence="1">
    <location>
        <begin position="44"/>
        <end position="81"/>
    </location>
</feature>
<gene>
    <name evidence="3" type="ORF">SAMN05216262_104182</name>
</gene>